<dbReference type="InterPro" id="IPR036465">
    <property type="entry name" value="vWFA_dom_sf"/>
</dbReference>
<keyword evidence="2" id="KW-1133">Transmembrane helix</keyword>
<sequence>MLKSARRNGGWILVPTLLGGAAAAMLLFSVPLQGSERDFDDYITERGEDLSACLEELPELRDRGLGLGMGEGEQGTASVPISRVVLALDASGSMAGLIGGEAKMDIARAAAIDFVSNLDEEIELGLVLFGHTGTNQQSGRADSCRGVELTQAIQSGDRSALIREVESASATGWTPLAAAIEQAGESFQPSEVPGEQVVYIISDGEETCHGDPVEAARQLSESDVRAVVNIIGFDLPSDERDALLAVAEAGNGVFLEAANARELQSRLSDAAQNRLANQGALSRTQLNTDGGQAENALSTSSMLARSKLCLEAATGRERLGLAGWALEQGLDSDATSALREQLDDRADSYQSQLAELEAEAERRRAVADGVLQKDLDRTTDAFEDTLDD</sequence>
<feature type="transmembrane region" description="Helical" evidence="2">
    <location>
        <begin position="12"/>
        <end position="32"/>
    </location>
</feature>
<dbReference type="SUPFAM" id="SSF53300">
    <property type="entry name" value="vWA-like"/>
    <property type="match status" value="1"/>
</dbReference>
<proteinExistence type="predicted"/>
<dbReference type="Gene3D" id="3.40.50.410">
    <property type="entry name" value="von Willebrand factor, type A domain"/>
    <property type="match status" value="1"/>
</dbReference>
<dbReference type="InterPro" id="IPR002035">
    <property type="entry name" value="VWF_A"/>
</dbReference>
<keyword evidence="2" id="KW-0472">Membrane</keyword>
<accession>A0A0F9UKJ1</accession>
<evidence type="ECO:0000256" key="2">
    <source>
        <dbReference type="SAM" id="Phobius"/>
    </source>
</evidence>
<feature type="domain" description="VWFA" evidence="3">
    <location>
        <begin position="83"/>
        <end position="275"/>
    </location>
</feature>
<dbReference type="AlphaFoldDB" id="A0A0F9UKJ1"/>
<gene>
    <name evidence="4" type="ORF">LCGC14_0209970</name>
</gene>
<evidence type="ECO:0000259" key="3">
    <source>
        <dbReference type="PROSITE" id="PS50234"/>
    </source>
</evidence>
<name>A0A0F9UKJ1_9ZZZZ</name>
<keyword evidence="2" id="KW-0812">Transmembrane</keyword>
<dbReference type="SMART" id="SM00327">
    <property type="entry name" value="VWA"/>
    <property type="match status" value="1"/>
</dbReference>
<dbReference type="EMBL" id="LAZR01000096">
    <property type="protein sequence ID" value="KKN92184.1"/>
    <property type="molecule type" value="Genomic_DNA"/>
</dbReference>
<keyword evidence="1" id="KW-0175">Coiled coil</keyword>
<evidence type="ECO:0000313" key="4">
    <source>
        <dbReference type="EMBL" id="KKN92184.1"/>
    </source>
</evidence>
<reference evidence="4" key="1">
    <citation type="journal article" date="2015" name="Nature">
        <title>Complex archaea that bridge the gap between prokaryotes and eukaryotes.</title>
        <authorList>
            <person name="Spang A."/>
            <person name="Saw J.H."/>
            <person name="Jorgensen S.L."/>
            <person name="Zaremba-Niedzwiedzka K."/>
            <person name="Martijn J."/>
            <person name="Lind A.E."/>
            <person name="van Eijk R."/>
            <person name="Schleper C."/>
            <person name="Guy L."/>
            <person name="Ettema T.J."/>
        </authorList>
    </citation>
    <scope>NUCLEOTIDE SEQUENCE</scope>
</reference>
<organism evidence="4">
    <name type="scientific">marine sediment metagenome</name>
    <dbReference type="NCBI Taxonomy" id="412755"/>
    <lineage>
        <taxon>unclassified sequences</taxon>
        <taxon>metagenomes</taxon>
        <taxon>ecological metagenomes</taxon>
    </lineage>
</organism>
<dbReference type="PROSITE" id="PS50234">
    <property type="entry name" value="VWFA"/>
    <property type="match status" value="1"/>
</dbReference>
<feature type="coiled-coil region" evidence="1">
    <location>
        <begin position="339"/>
        <end position="366"/>
    </location>
</feature>
<comment type="caution">
    <text evidence="4">The sequence shown here is derived from an EMBL/GenBank/DDBJ whole genome shotgun (WGS) entry which is preliminary data.</text>
</comment>
<dbReference type="Pfam" id="PF00092">
    <property type="entry name" value="VWA"/>
    <property type="match status" value="1"/>
</dbReference>
<protein>
    <recommendedName>
        <fullName evidence="3">VWFA domain-containing protein</fullName>
    </recommendedName>
</protein>
<evidence type="ECO:0000256" key="1">
    <source>
        <dbReference type="SAM" id="Coils"/>
    </source>
</evidence>